<reference evidence="1" key="1">
    <citation type="submission" date="2019-07" db="EMBL/GenBank/DDBJ databases">
        <title>Toxilogical consequences of a new and cryptic species of cyanobacteria (Komarekiella delphini-convector) recovered from the epidermis of a bottlenose dolphin and 1500 ft. in the air.</title>
        <authorList>
            <person name="Brown A.O."/>
            <person name="Dvorak P."/>
            <person name="Villanueva C.D."/>
            <person name="Foss A.J."/>
            <person name="Garvey A.D."/>
            <person name="Gibson Q.A."/>
            <person name="Johansen J.R."/>
            <person name="Casamatta D.A."/>
        </authorList>
    </citation>
    <scope>NUCLEOTIDE SEQUENCE</scope>
    <source>
        <strain evidence="1">SJRDD-AB1</strain>
    </source>
</reference>
<proteinExistence type="predicted"/>
<sequence>MNYLKQTDAFTRGLEYVRLIQELALEPGMVDVINNLRDRISICTWIGDNIDTINAQLKIYLEACHDCFHPQDRPHIQIFAVPIAQSFGIDGLCNIFTTPITILVDVGRIAPIDWLSIVAHEYAHAHLGDSGHNQQFVRILSHLCLGLGLEPPEWEPGMEATLRNWPYCNSTIDPLEFWIGQGY</sequence>
<evidence type="ECO:0000313" key="1">
    <source>
        <dbReference type="EMBL" id="MBD6620078.1"/>
    </source>
</evidence>
<organism evidence="1 2">
    <name type="scientific">Komarekiella delphini-convector SJRDD-AB1</name>
    <dbReference type="NCBI Taxonomy" id="2593771"/>
    <lineage>
        <taxon>Bacteria</taxon>
        <taxon>Bacillati</taxon>
        <taxon>Cyanobacteriota</taxon>
        <taxon>Cyanophyceae</taxon>
        <taxon>Nostocales</taxon>
        <taxon>Nostocaceae</taxon>
        <taxon>Komarekiella</taxon>
        <taxon>Komarekiella delphini-convector</taxon>
    </lineage>
</organism>
<protein>
    <submittedName>
        <fullName evidence="1">Uncharacterized protein</fullName>
    </submittedName>
</protein>
<dbReference type="AlphaFoldDB" id="A0AA40T366"/>
<dbReference type="RefSeq" id="WP_191761287.1">
    <property type="nucleotide sequence ID" value="NZ_VJXY01000054.1"/>
</dbReference>
<dbReference type="EMBL" id="VJXY01000054">
    <property type="protein sequence ID" value="MBD6620078.1"/>
    <property type="molecule type" value="Genomic_DNA"/>
</dbReference>
<keyword evidence="2" id="KW-1185">Reference proteome</keyword>
<evidence type="ECO:0000313" key="2">
    <source>
        <dbReference type="Proteomes" id="UP001165986"/>
    </source>
</evidence>
<gene>
    <name evidence="1" type="ORF">FNW02_30860</name>
</gene>
<accession>A0AA40T366</accession>
<comment type="caution">
    <text evidence="1">The sequence shown here is derived from an EMBL/GenBank/DDBJ whole genome shotgun (WGS) entry which is preliminary data.</text>
</comment>
<dbReference type="Proteomes" id="UP001165986">
    <property type="component" value="Unassembled WGS sequence"/>
</dbReference>
<name>A0AA40T366_9NOST</name>